<gene>
    <name evidence="3" type="ORF">HKN21_05560</name>
</gene>
<evidence type="ECO:0000313" key="4">
    <source>
        <dbReference type="Proteomes" id="UP000547674"/>
    </source>
</evidence>
<feature type="transmembrane region" description="Helical" evidence="2">
    <location>
        <begin position="66"/>
        <end position="85"/>
    </location>
</feature>
<feature type="transmembrane region" description="Helical" evidence="2">
    <location>
        <begin position="43"/>
        <end position="60"/>
    </location>
</feature>
<evidence type="ECO:0000313" key="3">
    <source>
        <dbReference type="EMBL" id="NNF06206.1"/>
    </source>
</evidence>
<dbReference type="EMBL" id="JABDJR010000212">
    <property type="protein sequence ID" value="NNF06206.1"/>
    <property type="molecule type" value="Genomic_DNA"/>
</dbReference>
<comment type="caution">
    <text evidence="3">The sequence shown here is derived from an EMBL/GenBank/DDBJ whole genome shotgun (WGS) entry which is preliminary data.</text>
</comment>
<keyword evidence="2" id="KW-0472">Membrane</keyword>
<evidence type="ECO:0008006" key="5">
    <source>
        <dbReference type="Google" id="ProtNLM"/>
    </source>
</evidence>
<name>A0A7Y2E6S8_UNCEI</name>
<sequence length="97" mass="10348">MSKKNRYPTAKNKAKEGTEKAQPKRSRSKTVARSDLDFGSRNYAALGAALVSILLGFFVLSRGSITLAPILLVLGYCVLVPYGLATGRSKKASVSGE</sequence>
<feature type="region of interest" description="Disordered" evidence="1">
    <location>
        <begin position="1"/>
        <end position="33"/>
    </location>
</feature>
<reference evidence="3 4" key="1">
    <citation type="submission" date="2020-03" db="EMBL/GenBank/DDBJ databases">
        <title>Metabolic flexibility allows generalist bacteria to become dominant in a frequently disturbed ecosystem.</title>
        <authorList>
            <person name="Chen Y.-J."/>
            <person name="Leung P.M."/>
            <person name="Bay S.K."/>
            <person name="Hugenholtz P."/>
            <person name="Kessler A.J."/>
            <person name="Shelley G."/>
            <person name="Waite D.W."/>
            <person name="Cook P.L."/>
            <person name="Greening C."/>
        </authorList>
    </citation>
    <scope>NUCLEOTIDE SEQUENCE [LARGE SCALE GENOMIC DNA]</scope>
    <source>
        <strain evidence="3">SS_bin_28</strain>
    </source>
</reference>
<evidence type="ECO:0000256" key="2">
    <source>
        <dbReference type="SAM" id="Phobius"/>
    </source>
</evidence>
<feature type="compositionally biased region" description="Basic and acidic residues" evidence="1">
    <location>
        <begin position="13"/>
        <end position="22"/>
    </location>
</feature>
<dbReference type="AlphaFoldDB" id="A0A7Y2E6S8"/>
<evidence type="ECO:0000256" key="1">
    <source>
        <dbReference type="SAM" id="MobiDB-lite"/>
    </source>
</evidence>
<accession>A0A7Y2E6S8</accession>
<dbReference type="Proteomes" id="UP000547674">
    <property type="component" value="Unassembled WGS sequence"/>
</dbReference>
<organism evidence="3 4">
    <name type="scientific">Eiseniibacteriota bacterium</name>
    <dbReference type="NCBI Taxonomy" id="2212470"/>
    <lineage>
        <taxon>Bacteria</taxon>
        <taxon>Candidatus Eiseniibacteriota</taxon>
    </lineage>
</organism>
<proteinExistence type="predicted"/>
<keyword evidence="2" id="KW-0812">Transmembrane</keyword>
<protein>
    <recommendedName>
        <fullName evidence="5">DUF3098 domain-containing protein</fullName>
    </recommendedName>
</protein>
<keyword evidence="2" id="KW-1133">Transmembrane helix</keyword>